<name>A0A3A6QQZ6_9VIBR</name>
<evidence type="ECO:0000256" key="3">
    <source>
        <dbReference type="SAM" id="Phobius"/>
    </source>
</evidence>
<dbReference type="Proteomes" id="UP000273252">
    <property type="component" value="Unassembled WGS sequence"/>
</dbReference>
<dbReference type="AlphaFoldDB" id="A0A3A6QQZ6"/>
<dbReference type="Gene3D" id="1.25.40.10">
    <property type="entry name" value="Tetratricopeptide repeat domain"/>
    <property type="match status" value="1"/>
</dbReference>
<keyword evidence="6" id="KW-1185">Reference proteome</keyword>
<evidence type="ECO:0000256" key="1">
    <source>
        <dbReference type="PROSITE-ProRule" id="PRU00339"/>
    </source>
</evidence>
<feature type="compositionally biased region" description="Polar residues" evidence="2">
    <location>
        <begin position="564"/>
        <end position="586"/>
    </location>
</feature>
<dbReference type="PROSITE" id="PS50005">
    <property type="entry name" value="TPR"/>
    <property type="match status" value="1"/>
</dbReference>
<dbReference type="SUPFAM" id="SSF53300">
    <property type="entry name" value="vWA-like"/>
    <property type="match status" value="1"/>
</dbReference>
<feature type="transmembrane region" description="Helical" evidence="3">
    <location>
        <begin position="55"/>
        <end position="74"/>
    </location>
</feature>
<gene>
    <name evidence="5" type="ORF">DZ860_01320</name>
</gene>
<proteinExistence type="predicted"/>
<feature type="compositionally biased region" description="Basic and acidic residues" evidence="2">
    <location>
        <begin position="587"/>
        <end position="603"/>
    </location>
</feature>
<dbReference type="PROSITE" id="PS50293">
    <property type="entry name" value="TPR_REGION"/>
    <property type="match status" value="1"/>
</dbReference>
<sequence>MSEFMFLKPLWLLAIVPLSLMLLWLQRRTHHQTLIAPHLAKIMGMQQKKSSNMRLALIGVCATIAIVALAGPSFEKSERPAFSEASARVVVMDMSLSMYATDLSPNRLTQAKYKVTDLLKGWKEGETGMVAYAGDAYTISPMTSDTNTILNLLPSLSPEIMPYPGANAAKGVELAVKMMQNTGLASGNIILISDDIDQQEMDDIEQALAGTSWHLDILGVGTRAGAPIQLNDGSLLKTANGQTVVAKANFNNMETLAKKVDGFFTPIQINNSDVAALLAQTQSEQKTTKGTSKQTLSEPVNNGYWLVLLLIIPALLMFRKGILFSLFFATLPVLHSPDAQANPWLTDDQQAYENFQAKKFSEASAQFKNPEWKGIAQYQNGQFEQAISSLSGIETASGKYNLANAYAQAGELEKAVELYKQSLSMNPNNTDAQTNLDLVNEALKQQQQQQKPAAKQNSQQSNSDSQKNDSDSNDKNADNKQQGSGGEQNQQNSSKSQSQQQAQDGESKGSTSQDESSPPSPQQSQTDQDKNGEVKRGEEQQNNEQQTQADLDKQVSKDSKPQDSHTQSGQEESGQTESVQAKSSQQKQRDDKTEKGINGHEQADNQQTIDPQLRKLEQVESARDPSRLLRAQLVLQAQQKQAPENNGKQW</sequence>
<accession>A0A3A6QQZ6</accession>
<dbReference type="EMBL" id="QVMU01000001">
    <property type="protein sequence ID" value="RJX75350.1"/>
    <property type="molecule type" value="Genomic_DNA"/>
</dbReference>
<keyword evidence="3" id="KW-0472">Membrane</keyword>
<protein>
    <submittedName>
        <fullName evidence="5">VWA domain-containing protein</fullName>
    </submittedName>
</protein>
<dbReference type="Gene3D" id="3.40.50.410">
    <property type="entry name" value="von Willebrand factor, type A domain"/>
    <property type="match status" value="1"/>
</dbReference>
<evidence type="ECO:0000313" key="5">
    <source>
        <dbReference type="EMBL" id="RJX75350.1"/>
    </source>
</evidence>
<feature type="domain" description="VWFA" evidence="4">
    <location>
        <begin position="87"/>
        <end position="260"/>
    </location>
</feature>
<dbReference type="SUPFAM" id="SSF48452">
    <property type="entry name" value="TPR-like"/>
    <property type="match status" value="1"/>
</dbReference>
<feature type="compositionally biased region" description="Basic and acidic residues" evidence="2">
    <location>
        <begin position="612"/>
        <end position="624"/>
    </location>
</feature>
<dbReference type="InterPro" id="IPR019734">
    <property type="entry name" value="TPR_rpt"/>
</dbReference>
<organism evidence="5 6">
    <name type="scientific">Vibrio sinensis</name>
    <dbReference type="NCBI Taxonomy" id="2302434"/>
    <lineage>
        <taxon>Bacteria</taxon>
        <taxon>Pseudomonadati</taxon>
        <taxon>Pseudomonadota</taxon>
        <taxon>Gammaproteobacteria</taxon>
        <taxon>Vibrionales</taxon>
        <taxon>Vibrionaceae</taxon>
        <taxon>Vibrio</taxon>
    </lineage>
</organism>
<reference evidence="5 6" key="1">
    <citation type="submission" date="2018-08" db="EMBL/GenBank/DDBJ databases">
        <title>Vibrio isolated from the Eastern China Marginal Seas.</title>
        <authorList>
            <person name="Li Y."/>
        </authorList>
    </citation>
    <scope>NUCLEOTIDE SEQUENCE [LARGE SCALE GENOMIC DNA]</scope>
    <source>
        <strain evidence="5 6">BEI233</strain>
    </source>
</reference>
<feature type="compositionally biased region" description="Low complexity" evidence="2">
    <location>
        <begin position="479"/>
        <end position="526"/>
    </location>
</feature>
<dbReference type="InterPro" id="IPR011990">
    <property type="entry name" value="TPR-like_helical_dom_sf"/>
</dbReference>
<dbReference type="PANTHER" id="PTHR22550">
    <property type="entry name" value="SPORE GERMINATION PROTEIN"/>
    <property type="match status" value="1"/>
</dbReference>
<feature type="compositionally biased region" description="Basic and acidic residues" evidence="2">
    <location>
        <begin position="466"/>
        <end position="478"/>
    </location>
</feature>
<feature type="compositionally biased region" description="Basic and acidic residues" evidence="2">
    <location>
        <begin position="527"/>
        <end position="539"/>
    </location>
</feature>
<comment type="caution">
    <text evidence="5">The sequence shown here is derived from an EMBL/GenBank/DDBJ whole genome shotgun (WGS) entry which is preliminary data.</text>
</comment>
<evidence type="ECO:0000259" key="4">
    <source>
        <dbReference type="PROSITE" id="PS50234"/>
    </source>
</evidence>
<dbReference type="OrthoDB" id="9807628at2"/>
<dbReference type="PANTHER" id="PTHR22550:SF14">
    <property type="entry name" value="VWFA DOMAIN-CONTAINING PROTEIN"/>
    <property type="match status" value="1"/>
</dbReference>
<dbReference type="InterPro" id="IPR002035">
    <property type="entry name" value="VWF_A"/>
</dbReference>
<evidence type="ECO:0000256" key="2">
    <source>
        <dbReference type="SAM" id="MobiDB-lite"/>
    </source>
</evidence>
<keyword evidence="1" id="KW-0802">TPR repeat</keyword>
<feature type="transmembrane region" description="Helical" evidence="3">
    <location>
        <begin position="6"/>
        <end position="25"/>
    </location>
</feature>
<dbReference type="InterPro" id="IPR036465">
    <property type="entry name" value="vWFA_dom_sf"/>
</dbReference>
<evidence type="ECO:0000313" key="6">
    <source>
        <dbReference type="Proteomes" id="UP000273252"/>
    </source>
</evidence>
<dbReference type="RefSeq" id="WP_120029107.1">
    <property type="nucleotide sequence ID" value="NZ_QVMU01000001.1"/>
</dbReference>
<feature type="repeat" description="TPR" evidence="1">
    <location>
        <begin position="396"/>
        <end position="429"/>
    </location>
</feature>
<feature type="compositionally biased region" description="Low complexity" evidence="2">
    <location>
        <begin position="444"/>
        <end position="465"/>
    </location>
</feature>
<dbReference type="SMART" id="SM00028">
    <property type="entry name" value="TPR"/>
    <property type="match status" value="1"/>
</dbReference>
<feature type="compositionally biased region" description="Basic and acidic residues" evidence="2">
    <location>
        <begin position="550"/>
        <end position="563"/>
    </location>
</feature>
<dbReference type="InterPro" id="IPR050768">
    <property type="entry name" value="UPF0353/GerABKA_families"/>
</dbReference>
<dbReference type="PROSITE" id="PS50234">
    <property type="entry name" value="VWFA"/>
    <property type="match status" value="1"/>
</dbReference>
<keyword evidence="3" id="KW-0812">Transmembrane</keyword>
<dbReference type="Pfam" id="PF00515">
    <property type="entry name" value="TPR_1"/>
    <property type="match status" value="1"/>
</dbReference>
<dbReference type="Pfam" id="PF13519">
    <property type="entry name" value="VWA_2"/>
    <property type="match status" value="1"/>
</dbReference>
<keyword evidence="3" id="KW-1133">Transmembrane helix</keyword>
<feature type="region of interest" description="Disordered" evidence="2">
    <location>
        <begin position="444"/>
        <end position="624"/>
    </location>
</feature>